<reference evidence="2 3" key="1">
    <citation type="submission" date="2019-11" db="EMBL/GenBank/DDBJ databases">
        <title>Draft genome sequences of five Paenibacillus species of dairy origin.</title>
        <authorList>
            <person name="Olajide A.M."/>
            <person name="Chen S."/>
            <person name="Lapointe G."/>
        </authorList>
    </citation>
    <scope>NUCLEOTIDE SEQUENCE [LARGE SCALE GENOMIC DNA]</scope>
    <source>
        <strain evidence="2 3">12CR55</strain>
    </source>
</reference>
<keyword evidence="1" id="KW-0472">Membrane</keyword>
<feature type="transmembrane region" description="Helical" evidence="1">
    <location>
        <begin position="21"/>
        <end position="43"/>
    </location>
</feature>
<keyword evidence="1" id="KW-0812">Transmembrane</keyword>
<evidence type="ECO:0000256" key="1">
    <source>
        <dbReference type="SAM" id="Phobius"/>
    </source>
</evidence>
<keyword evidence="1" id="KW-1133">Transmembrane helix</keyword>
<dbReference type="EMBL" id="WNZW01000001">
    <property type="protein sequence ID" value="MUG44035.1"/>
    <property type="molecule type" value="Genomic_DNA"/>
</dbReference>
<name>A0A7X3CLI5_9BACL</name>
<organism evidence="2 3">
    <name type="scientific">Paenibacillus woosongensis</name>
    <dbReference type="NCBI Taxonomy" id="307580"/>
    <lineage>
        <taxon>Bacteria</taxon>
        <taxon>Bacillati</taxon>
        <taxon>Bacillota</taxon>
        <taxon>Bacilli</taxon>
        <taxon>Bacillales</taxon>
        <taxon>Paenibacillaceae</taxon>
        <taxon>Paenibacillus</taxon>
    </lineage>
</organism>
<gene>
    <name evidence="2" type="ORF">GNP95_03320</name>
</gene>
<dbReference type="Proteomes" id="UP000447876">
    <property type="component" value="Unassembled WGS sequence"/>
</dbReference>
<comment type="caution">
    <text evidence="2">The sequence shown here is derived from an EMBL/GenBank/DDBJ whole genome shotgun (WGS) entry which is preliminary data.</text>
</comment>
<evidence type="ECO:0000313" key="2">
    <source>
        <dbReference type="EMBL" id="MUG44035.1"/>
    </source>
</evidence>
<proteinExistence type="predicted"/>
<protein>
    <submittedName>
        <fullName evidence="2">Pilus assembly protein</fullName>
    </submittedName>
</protein>
<evidence type="ECO:0000313" key="3">
    <source>
        <dbReference type="Proteomes" id="UP000447876"/>
    </source>
</evidence>
<sequence length="333" mass="36550">MPSSKRIIHIESADKTSSGSIVLEASLVLPIFIMVMFFFIYMVQMTVYSVQLNSVASNAVRQVSAHIYPVALAVDQYSEQKKREGKNDGGAVGQGSVFDWNMPKLSLSEWAGQYADKLPEPLSQWIMDAAAKGDEPLGDLKNSVLEAVLDPAVKPLLQPFVQNTQLSERRLHVSRIIVPDLKTGKNPYFGIELSYELPIKVPLSNRKIVLQARAQERLWIGDTGELETDASGEQAEGRAPVILTKPDPAYAGRKARVSAQVEPGVIAKLTVYYKSGVSQAKFLGEASADENGIAEWQWLVGGNTTPGTWIFVVETEDGLRTTAEFVVESPNKK</sequence>
<dbReference type="RefSeq" id="WP_155609455.1">
    <property type="nucleotide sequence ID" value="NZ_WNZW01000001.1"/>
</dbReference>
<dbReference type="OrthoDB" id="4376109at2"/>
<dbReference type="AlphaFoldDB" id="A0A7X3CLI5"/>
<accession>A0A7X3CLI5</accession>